<dbReference type="Pfam" id="PF00021">
    <property type="entry name" value="UPAR_LY6"/>
    <property type="match status" value="2"/>
</dbReference>
<name>A0A8T2IS80_9PIPI</name>
<dbReference type="GO" id="GO:0005576">
    <property type="term" value="C:extracellular region"/>
    <property type="evidence" value="ECO:0007669"/>
    <property type="project" value="UniProtKB-SubCell"/>
</dbReference>
<dbReference type="InterPro" id="IPR045860">
    <property type="entry name" value="Snake_toxin-like_sf"/>
</dbReference>
<protein>
    <recommendedName>
        <fullName evidence="3">UPAR/Ly6 domain-containing protein</fullName>
    </recommendedName>
</protein>
<dbReference type="OrthoDB" id="5945173at2759"/>
<dbReference type="InterPro" id="IPR050918">
    <property type="entry name" value="CNF-like_PLA2_Inhibitor"/>
</dbReference>
<dbReference type="PANTHER" id="PTHR20914">
    <property type="entry name" value="LY6/PLAUR DOMAIN-CONTAINING PROTEIN 8"/>
    <property type="match status" value="1"/>
</dbReference>
<evidence type="ECO:0000256" key="1">
    <source>
        <dbReference type="ARBA" id="ARBA00004613"/>
    </source>
</evidence>
<proteinExistence type="predicted"/>
<keyword evidence="5" id="KW-1185">Reference proteome</keyword>
<accession>A0A8T2IS80</accession>
<feature type="domain" description="UPAR/Ly6" evidence="3">
    <location>
        <begin position="116"/>
        <end position="185"/>
    </location>
</feature>
<organism evidence="4 5">
    <name type="scientific">Hymenochirus boettgeri</name>
    <name type="common">Congo dwarf clawed frog</name>
    <dbReference type="NCBI Taxonomy" id="247094"/>
    <lineage>
        <taxon>Eukaryota</taxon>
        <taxon>Metazoa</taxon>
        <taxon>Chordata</taxon>
        <taxon>Craniata</taxon>
        <taxon>Vertebrata</taxon>
        <taxon>Euteleostomi</taxon>
        <taxon>Amphibia</taxon>
        <taxon>Batrachia</taxon>
        <taxon>Anura</taxon>
        <taxon>Pipoidea</taxon>
        <taxon>Pipidae</taxon>
        <taxon>Pipinae</taxon>
        <taxon>Hymenochirus</taxon>
    </lineage>
</organism>
<comment type="caution">
    <text evidence="4">The sequence shown here is derived from an EMBL/GenBank/DDBJ whole genome shotgun (WGS) entry which is preliminary data.</text>
</comment>
<dbReference type="Proteomes" id="UP000812440">
    <property type="component" value="Chromosome 7"/>
</dbReference>
<sequence length="191" mass="20389">MELEPDLGEDAHKWGKECLACNGSPSQCGGSSLPGLRCDPDQPNCIKVSITAAFEQDTNQIMIKSCSNSSTCPGSAIFSNGQHPVTYSAHHECCTGTHCNTGYFTDTDAGSENGLECYSQWSPQSVTTMKCRGDMTHCIDLIGDSPGNILMSGCATESFCQGLYPHISVPGWRNTTCCSESLCNHGNTTNL</sequence>
<dbReference type="PANTHER" id="PTHR20914:SF40">
    <property type="entry name" value="UROKINASE PLASMINOGEN ACTIVATOR SURFACE RECEPTOR-LIKE"/>
    <property type="match status" value="1"/>
</dbReference>
<dbReference type="AlphaFoldDB" id="A0A8T2IS80"/>
<comment type="subcellular location">
    <subcellularLocation>
        <location evidence="1">Secreted</location>
    </subcellularLocation>
</comment>
<evidence type="ECO:0000259" key="3">
    <source>
        <dbReference type="Pfam" id="PF00021"/>
    </source>
</evidence>
<evidence type="ECO:0000313" key="5">
    <source>
        <dbReference type="Proteomes" id="UP000812440"/>
    </source>
</evidence>
<dbReference type="SUPFAM" id="SSF57302">
    <property type="entry name" value="Snake toxin-like"/>
    <property type="match status" value="2"/>
</dbReference>
<evidence type="ECO:0000313" key="4">
    <source>
        <dbReference type="EMBL" id="KAG8433798.1"/>
    </source>
</evidence>
<feature type="domain" description="UPAR/Ly6" evidence="3">
    <location>
        <begin position="15"/>
        <end position="101"/>
    </location>
</feature>
<reference evidence="4" key="1">
    <citation type="thesis" date="2020" institute="ProQuest LLC" country="789 East Eisenhower Parkway, Ann Arbor, MI, USA">
        <title>Comparative Genomics and Chromosome Evolution.</title>
        <authorList>
            <person name="Mudd A.B."/>
        </authorList>
    </citation>
    <scope>NUCLEOTIDE SEQUENCE</scope>
    <source>
        <strain evidence="4">Female2</strain>
        <tissue evidence="4">Blood</tissue>
    </source>
</reference>
<gene>
    <name evidence="4" type="ORF">GDO86_012243</name>
</gene>
<dbReference type="Gene3D" id="2.10.60.10">
    <property type="entry name" value="CD59"/>
    <property type="match status" value="2"/>
</dbReference>
<evidence type="ECO:0000256" key="2">
    <source>
        <dbReference type="ARBA" id="ARBA00022525"/>
    </source>
</evidence>
<dbReference type="EMBL" id="JAACNH010000008">
    <property type="protein sequence ID" value="KAG8433798.1"/>
    <property type="molecule type" value="Genomic_DNA"/>
</dbReference>
<keyword evidence="2" id="KW-0964">Secreted</keyword>
<dbReference type="InterPro" id="IPR016054">
    <property type="entry name" value="LY6_UPA_recep-like"/>
</dbReference>